<evidence type="ECO:0000256" key="1">
    <source>
        <dbReference type="SAM" id="Phobius"/>
    </source>
</evidence>
<dbReference type="Pfam" id="PF13968">
    <property type="entry name" value="DUF4220"/>
    <property type="match status" value="1"/>
</dbReference>
<keyword evidence="1" id="KW-0812">Transmembrane</keyword>
<feature type="transmembrane region" description="Helical" evidence="1">
    <location>
        <begin position="46"/>
        <end position="67"/>
    </location>
</feature>
<evidence type="ECO:0000313" key="3">
    <source>
        <dbReference type="EMBL" id="KAG2656383.1"/>
    </source>
</evidence>
<organism evidence="3 4">
    <name type="scientific">Panicum virgatum</name>
    <name type="common">Blackwell switchgrass</name>
    <dbReference type="NCBI Taxonomy" id="38727"/>
    <lineage>
        <taxon>Eukaryota</taxon>
        <taxon>Viridiplantae</taxon>
        <taxon>Streptophyta</taxon>
        <taxon>Embryophyta</taxon>
        <taxon>Tracheophyta</taxon>
        <taxon>Spermatophyta</taxon>
        <taxon>Magnoliopsida</taxon>
        <taxon>Liliopsida</taxon>
        <taxon>Poales</taxon>
        <taxon>Poaceae</taxon>
        <taxon>PACMAD clade</taxon>
        <taxon>Panicoideae</taxon>
        <taxon>Panicodae</taxon>
        <taxon>Paniceae</taxon>
        <taxon>Panicinae</taxon>
        <taxon>Panicum</taxon>
        <taxon>Panicum sect. Hiantes</taxon>
    </lineage>
</organism>
<keyword evidence="4" id="KW-1185">Reference proteome</keyword>
<feature type="transmembrane region" description="Helical" evidence="1">
    <location>
        <begin position="134"/>
        <end position="152"/>
    </location>
</feature>
<gene>
    <name evidence="3" type="ORF">PVAP13_1KG080493</name>
</gene>
<keyword evidence="1" id="KW-0472">Membrane</keyword>
<evidence type="ECO:0000313" key="4">
    <source>
        <dbReference type="Proteomes" id="UP000823388"/>
    </source>
</evidence>
<dbReference type="EMBL" id="CM029037">
    <property type="protein sequence ID" value="KAG2656382.1"/>
    <property type="molecule type" value="Genomic_DNA"/>
</dbReference>
<evidence type="ECO:0000259" key="2">
    <source>
        <dbReference type="Pfam" id="PF13968"/>
    </source>
</evidence>
<protein>
    <recommendedName>
        <fullName evidence="2">DUF4220 domain-containing protein</fullName>
    </recommendedName>
</protein>
<dbReference type="EMBL" id="CM029037">
    <property type="protein sequence ID" value="KAG2656384.1"/>
    <property type="molecule type" value="Genomic_DNA"/>
</dbReference>
<dbReference type="Pfam" id="PF04578">
    <property type="entry name" value="DUF594"/>
    <property type="match status" value="1"/>
</dbReference>
<sequence length="663" mass="75207">MARGPVYFWEQWDIQILVILSFTLQVILLLFAGTRRRAGLGLFRTLLWLAYLMADYTAIYALGHMSISSRSGGHQLMPFWAPFLLLHLGGPDTITAYAFQDNQLWLRHLLTLVVQVIGAAYVLFQFVAVGRNSSTLLVAAALMFISGCLKYGERTWALKCGHMDSITSYQHRYDYKQGGVHRNPYQGREGRNKLDTEEVLLAAHYTQSFWQGLLADLYVMQASQYDVVRQGIRLNGDLYLYELIGMQLSLMYDILYTKAAVIHTWCGFCIRIISPLSAAAAFLLFQFSGKDAYSRVDIVITYVLLVGALVLEVASSLRAGGSSWACATLHARGWHRLCSAVMRVRRLLKAAERRACLNSIGQYNLLDICTDAKDDLRGKMAKMMGLQGWWQKLHYASTIPISDGIKTLVIAEIRKRDIEDLRNARGKWILKERRMYEDLTRVADETELDRCIIAWHVATDLYLSMCPEDEEEGGGGGAASTVRDDIRVLSNYMLFLLVVHPYQLPGAVRSVRFKQNYLYFHHLWWELLRSSKEETLNSSRSSIVKKIAEYLIPADKMHKYVSGVGEERYGEMSAYVDGYWLAGMLLGNRWRLPIADVLQVIAGVWVEMLCYAANHCGEESHARKLSTGGEFINAVWILMAHTNRFRKGLIRGVSSSDSDDESL</sequence>
<dbReference type="PANTHER" id="PTHR31325">
    <property type="entry name" value="OS01G0798800 PROTEIN-RELATED"/>
    <property type="match status" value="1"/>
</dbReference>
<feature type="transmembrane region" description="Helical" evidence="1">
    <location>
        <begin position="262"/>
        <end position="284"/>
    </location>
</feature>
<feature type="transmembrane region" description="Helical" evidence="1">
    <location>
        <begin position="296"/>
        <end position="317"/>
    </location>
</feature>
<accession>A0A8T0XGG8</accession>
<keyword evidence="1" id="KW-1133">Transmembrane helix</keyword>
<dbReference type="Proteomes" id="UP000823388">
    <property type="component" value="Chromosome 1K"/>
</dbReference>
<proteinExistence type="predicted"/>
<dbReference type="InterPro" id="IPR007658">
    <property type="entry name" value="DUF594"/>
</dbReference>
<dbReference type="InterPro" id="IPR025315">
    <property type="entry name" value="DUF4220"/>
</dbReference>
<reference evidence="3 4" key="1">
    <citation type="submission" date="2020-05" db="EMBL/GenBank/DDBJ databases">
        <title>WGS assembly of Panicum virgatum.</title>
        <authorList>
            <person name="Lovell J.T."/>
            <person name="Jenkins J."/>
            <person name="Shu S."/>
            <person name="Juenger T.E."/>
            <person name="Schmutz J."/>
        </authorList>
    </citation>
    <scope>NUCLEOTIDE SEQUENCE</scope>
    <source>
        <strain evidence="3">AP13</strain>
        <strain evidence="4">cv. AP13</strain>
    </source>
</reference>
<dbReference type="EMBL" id="CM029037">
    <property type="protein sequence ID" value="KAG2656383.1"/>
    <property type="molecule type" value="Genomic_DNA"/>
</dbReference>
<feature type="transmembrane region" description="Helical" evidence="1">
    <location>
        <begin position="79"/>
        <end position="97"/>
    </location>
</feature>
<feature type="domain" description="DUF4220" evidence="2">
    <location>
        <begin position="48"/>
        <end position="367"/>
    </location>
</feature>
<dbReference type="EMBL" id="CM029037">
    <property type="protein sequence ID" value="KAG2656385.1"/>
    <property type="molecule type" value="Genomic_DNA"/>
</dbReference>
<dbReference type="OrthoDB" id="1689146at2759"/>
<comment type="caution">
    <text evidence="3">The sequence shown here is derived from an EMBL/GenBank/DDBJ whole genome shotgun (WGS) entry which is preliminary data.</text>
</comment>
<feature type="transmembrane region" description="Helical" evidence="1">
    <location>
        <begin position="12"/>
        <end position="34"/>
    </location>
</feature>
<name>A0A8T0XGG8_PANVG</name>
<feature type="transmembrane region" description="Helical" evidence="1">
    <location>
        <begin position="109"/>
        <end position="128"/>
    </location>
</feature>
<dbReference type="AlphaFoldDB" id="A0A8T0XGG8"/>